<accession>A0A9Q3K2J5</accession>
<dbReference type="AlphaFoldDB" id="A0A9Q3K2J5"/>
<dbReference type="Proteomes" id="UP000765509">
    <property type="component" value="Unassembled WGS sequence"/>
</dbReference>
<comment type="caution">
    <text evidence="1">The sequence shown here is derived from an EMBL/GenBank/DDBJ whole genome shotgun (WGS) entry which is preliminary data.</text>
</comment>
<dbReference type="EMBL" id="AVOT02088851">
    <property type="protein sequence ID" value="MBW0571795.1"/>
    <property type="molecule type" value="Genomic_DNA"/>
</dbReference>
<evidence type="ECO:0000313" key="1">
    <source>
        <dbReference type="EMBL" id="MBW0571795.1"/>
    </source>
</evidence>
<gene>
    <name evidence="1" type="ORF">O181_111510</name>
</gene>
<name>A0A9Q3K2J5_9BASI</name>
<keyword evidence="2" id="KW-1185">Reference proteome</keyword>
<evidence type="ECO:0000313" key="2">
    <source>
        <dbReference type="Proteomes" id="UP000765509"/>
    </source>
</evidence>
<sequence>MKGSQTQPNQRILLTGRFSKTILQLNPTNLYHQFCVLQLNCHNKQHTTLSALNNEKHHIALLFQEPWVYHHDFQPPTHQAWKRLTPTTNPATYSTNSQNLTEVEIDILLKGINQKLIFFALYNPPCTFGGLQELEKKVVRDECQALSNGNCYGLKSPSSALEP</sequence>
<reference evidence="1" key="1">
    <citation type="submission" date="2021-03" db="EMBL/GenBank/DDBJ databases">
        <title>Draft genome sequence of rust myrtle Austropuccinia psidii MF-1, a brazilian biotype.</title>
        <authorList>
            <person name="Quecine M.C."/>
            <person name="Pachon D.M.R."/>
            <person name="Bonatelli M.L."/>
            <person name="Correr F.H."/>
            <person name="Franceschini L.M."/>
            <person name="Leite T.F."/>
            <person name="Margarido G.R.A."/>
            <person name="Almeida C.A."/>
            <person name="Ferrarezi J.A."/>
            <person name="Labate C.A."/>
        </authorList>
    </citation>
    <scope>NUCLEOTIDE SEQUENCE</scope>
    <source>
        <strain evidence="1">MF-1</strain>
    </source>
</reference>
<organism evidence="1 2">
    <name type="scientific">Austropuccinia psidii MF-1</name>
    <dbReference type="NCBI Taxonomy" id="1389203"/>
    <lineage>
        <taxon>Eukaryota</taxon>
        <taxon>Fungi</taxon>
        <taxon>Dikarya</taxon>
        <taxon>Basidiomycota</taxon>
        <taxon>Pucciniomycotina</taxon>
        <taxon>Pucciniomycetes</taxon>
        <taxon>Pucciniales</taxon>
        <taxon>Sphaerophragmiaceae</taxon>
        <taxon>Austropuccinia</taxon>
    </lineage>
</organism>
<proteinExistence type="predicted"/>
<protein>
    <submittedName>
        <fullName evidence="1">Uncharacterized protein</fullName>
    </submittedName>
</protein>